<protein>
    <submittedName>
        <fullName evidence="2">Phosphoribosyltransferase</fullName>
    </submittedName>
</protein>
<accession>A0A6I3SLJ1</accession>
<organism evidence="2 3">
    <name type="scientific">Heliobacterium mobile</name>
    <name type="common">Heliobacillus mobilis</name>
    <dbReference type="NCBI Taxonomy" id="28064"/>
    <lineage>
        <taxon>Bacteria</taxon>
        <taxon>Bacillati</taxon>
        <taxon>Bacillota</taxon>
        <taxon>Clostridia</taxon>
        <taxon>Eubacteriales</taxon>
        <taxon>Heliobacteriaceae</taxon>
        <taxon>Heliobacterium</taxon>
    </lineage>
</organism>
<keyword evidence="3" id="KW-1185">Reference proteome</keyword>
<evidence type="ECO:0000259" key="1">
    <source>
        <dbReference type="Pfam" id="PF00156"/>
    </source>
</evidence>
<reference evidence="2 3" key="1">
    <citation type="submission" date="2019-11" db="EMBL/GenBank/DDBJ databases">
        <title>Whole-genome sequence of a the green, strictly anaerobic photosynthetic bacterium Heliobacillus mobilis DSM 6151.</title>
        <authorList>
            <person name="Kyndt J.A."/>
            <person name="Meyer T.E."/>
        </authorList>
    </citation>
    <scope>NUCLEOTIDE SEQUENCE [LARGE SCALE GENOMIC DNA]</scope>
    <source>
        <strain evidence="2 3">DSM 6151</strain>
    </source>
</reference>
<dbReference type="Gene3D" id="3.40.50.2020">
    <property type="match status" value="1"/>
</dbReference>
<keyword evidence="2" id="KW-0328">Glycosyltransferase</keyword>
<dbReference type="CDD" id="cd06223">
    <property type="entry name" value="PRTases_typeI"/>
    <property type="match status" value="1"/>
</dbReference>
<proteinExistence type="predicted"/>
<dbReference type="InterPro" id="IPR029057">
    <property type="entry name" value="PRTase-like"/>
</dbReference>
<gene>
    <name evidence="2" type="ORF">GJ688_11625</name>
</gene>
<comment type="caution">
    <text evidence="2">The sequence shown here is derived from an EMBL/GenBank/DDBJ whole genome shotgun (WGS) entry which is preliminary data.</text>
</comment>
<feature type="domain" description="Phosphoribosyltransferase" evidence="1">
    <location>
        <begin position="22"/>
        <end position="84"/>
    </location>
</feature>
<evidence type="ECO:0000313" key="2">
    <source>
        <dbReference type="EMBL" id="MTV49625.1"/>
    </source>
</evidence>
<dbReference type="GO" id="GO:0016757">
    <property type="term" value="F:glycosyltransferase activity"/>
    <property type="evidence" value="ECO:0007669"/>
    <property type="project" value="UniProtKB-KW"/>
</dbReference>
<dbReference type="RefSeq" id="WP_155476725.1">
    <property type="nucleotide sequence ID" value="NZ_WNKU01000013.1"/>
</dbReference>
<sequence length="235" mass="25775">MTNNTKAEQFGRLRATEYTDRAEAGRLLYERIAQQGLAFDLVIAIPRGGVEVAAPVAKELGCPLALITPRKLGAPGQEEVAIGAVGPDGSVILNDRLIAYLGINDEYIDRVRQRQVVEMERRKKEYPYILHVGSVKSKKLLLVDDGVATGYTLMAAIQSILRHEPAYLAVALPVGPPDVLETLSKSVDQMFCPLAPEDFQAVGTYYVDFGQTSDESVRRLLEAVNQCLPRPGFFA</sequence>
<keyword evidence="2" id="KW-0808">Transferase</keyword>
<name>A0A6I3SLJ1_HELMO</name>
<dbReference type="Proteomes" id="UP000430670">
    <property type="component" value="Unassembled WGS sequence"/>
</dbReference>
<dbReference type="EMBL" id="WNKU01000013">
    <property type="protein sequence ID" value="MTV49625.1"/>
    <property type="molecule type" value="Genomic_DNA"/>
</dbReference>
<dbReference type="Pfam" id="PF00156">
    <property type="entry name" value="Pribosyltran"/>
    <property type="match status" value="2"/>
</dbReference>
<dbReference type="Gene3D" id="3.30.1310.20">
    <property type="entry name" value="PRTase-like"/>
    <property type="match status" value="1"/>
</dbReference>
<dbReference type="AlphaFoldDB" id="A0A6I3SLJ1"/>
<dbReference type="SUPFAM" id="SSF53271">
    <property type="entry name" value="PRTase-like"/>
    <property type="match status" value="1"/>
</dbReference>
<dbReference type="InterPro" id="IPR000836">
    <property type="entry name" value="PRTase_dom"/>
</dbReference>
<evidence type="ECO:0000313" key="3">
    <source>
        <dbReference type="Proteomes" id="UP000430670"/>
    </source>
</evidence>
<feature type="domain" description="Phosphoribosyltransferase" evidence="1">
    <location>
        <begin position="88"/>
        <end position="202"/>
    </location>
</feature>
<dbReference type="OrthoDB" id="9810066at2"/>